<name>A0AAD7DAF4_MYCRO</name>
<comment type="caution">
    <text evidence="1">The sequence shown here is derived from an EMBL/GenBank/DDBJ whole genome shotgun (WGS) entry which is preliminary data.</text>
</comment>
<reference evidence="1" key="1">
    <citation type="submission" date="2023-03" db="EMBL/GenBank/DDBJ databases">
        <title>Massive genome expansion in bonnet fungi (Mycena s.s.) driven by repeated elements and novel gene families across ecological guilds.</title>
        <authorList>
            <consortium name="Lawrence Berkeley National Laboratory"/>
            <person name="Harder C.B."/>
            <person name="Miyauchi S."/>
            <person name="Viragh M."/>
            <person name="Kuo A."/>
            <person name="Thoen E."/>
            <person name="Andreopoulos B."/>
            <person name="Lu D."/>
            <person name="Skrede I."/>
            <person name="Drula E."/>
            <person name="Henrissat B."/>
            <person name="Morin E."/>
            <person name="Kohler A."/>
            <person name="Barry K."/>
            <person name="LaButti K."/>
            <person name="Morin E."/>
            <person name="Salamov A."/>
            <person name="Lipzen A."/>
            <person name="Mereny Z."/>
            <person name="Hegedus B."/>
            <person name="Baldrian P."/>
            <person name="Stursova M."/>
            <person name="Weitz H."/>
            <person name="Taylor A."/>
            <person name="Grigoriev I.V."/>
            <person name="Nagy L.G."/>
            <person name="Martin F."/>
            <person name="Kauserud H."/>
        </authorList>
    </citation>
    <scope>NUCLEOTIDE SEQUENCE</scope>
    <source>
        <strain evidence="1">CBHHK067</strain>
    </source>
</reference>
<proteinExistence type="predicted"/>
<evidence type="ECO:0000313" key="2">
    <source>
        <dbReference type="Proteomes" id="UP001221757"/>
    </source>
</evidence>
<accession>A0AAD7DAF4</accession>
<dbReference type="AlphaFoldDB" id="A0AAD7DAF4"/>
<dbReference type="Proteomes" id="UP001221757">
    <property type="component" value="Unassembled WGS sequence"/>
</dbReference>
<evidence type="ECO:0000313" key="1">
    <source>
        <dbReference type="EMBL" id="KAJ7686840.1"/>
    </source>
</evidence>
<protein>
    <submittedName>
        <fullName evidence="1">Uncharacterized protein</fullName>
    </submittedName>
</protein>
<organism evidence="1 2">
    <name type="scientific">Mycena rosella</name>
    <name type="common">Pink bonnet</name>
    <name type="synonym">Agaricus rosellus</name>
    <dbReference type="NCBI Taxonomy" id="1033263"/>
    <lineage>
        <taxon>Eukaryota</taxon>
        <taxon>Fungi</taxon>
        <taxon>Dikarya</taxon>
        <taxon>Basidiomycota</taxon>
        <taxon>Agaricomycotina</taxon>
        <taxon>Agaricomycetes</taxon>
        <taxon>Agaricomycetidae</taxon>
        <taxon>Agaricales</taxon>
        <taxon>Marasmiineae</taxon>
        <taxon>Mycenaceae</taxon>
        <taxon>Mycena</taxon>
    </lineage>
</organism>
<dbReference type="EMBL" id="JARKIE010000093">
    <property type="protein sequence ID" value="KAJ7686840.1"/>
    <property type="molecule type" value="Genomic_DNA"/>
</dbReference>
<keyword evidence="2" id="KW-1185">Reference proteome</keyword>
<gene>
    <name evidence="1" type="ORF">B0H17DRAFT_1136699</name>
</gene>
<sequence length="143" mass="16706">MTGTKHNLIGQKVAETQCRNLMGRQAEKAGILNSRQEVINCDLEKRHQKDLEPDNHRSLKLFPRPFDPLRYHRFMVIVALDSPTATMAPRYRWSDPQGHLTITKIIKKEILHWKDGLYPTQHKPKLAIFMVEQPRRKALTACR</sequence>